<evidence type="ECO:0000313" key="3">
    <source>
        <dbReference type="Proteomes" id="UP000289738"/>
    </source>
</evidence>
<proteinExistence type="predicted"/>
<dbReference type="GO" id="GO:0032456">
    <property type="term" value="P:endocytic recycling"/>
    <property type="evidence" value="ECO:0007669"/>
    <property type="project" value="InterPro"/>
</dbReference>
<name>A0A445BGY4_ARAHY</name>
<dbReference type="Proteomes" id="UP000289738">
    <property type="component" value="Chromosome A09"/>
</dbReference>
<comment type="caution">
    <text evidence="2">The sequence shown here is derived from an EMBL/GenBank/DDBJ whole genome shotgun (WGS) entry which is preliminary data.</text>
</comment>
<reference evidence="2 3" key="1">
    <citation type="submission" date="2019-01" db="EMBL/GenBank/DDBJ databases">
        <title>Sequencing of cultivated peanut Arachis hypogaea provides insights into genome evolution and oil improvement.</title>
        <authorList>
            <person name="Chen X."/>
        </authorList>
    </citation>
    <scope>NUCLEOTIDE SEQUENCE [LARGE SCALE GENOMIC DNA]</scope>
    <source>
        <strain evidence="3">cv. Fuhuasheng</strain>
        <tissue evidence="2">Leaves</tissue>
    </source>
</reference>
<sequence>MLLQSNTTVLEDFYVHLVDVVPDLIEHVHRTTTRLLLHVNGYVEHIANFKWEVKELGLEHNGFVFLDHLNIYSMAIELALESVKSLEYSAVYMFLSISMLIYCWGNLSIMQRDLLMVEFVKRYCSCSMLHMTYTCIHINPVTSSDDPKQKLIQVKLLDYGLEILAETLVKGLSWVKRCSDEGRALMSLDLQTYYLPDKEYVQWAHAHPGDDSVSEDENEDLLADFIDEDNQLSSRISKLNFKRGYASHCNDDENTTHIRSSLCLLRFRIWQIKSTLLVSKLVTLSKCYCTSTSKFSRQAEKDQCN</sequence>
<dbReference type="AlphaFoldDB" id="A0A445BGY4"/>
<dbReference type="EMBL" id="SDMP01000009">
    <property type="protein sequence ID" value="RYR37891.1"/>
    <property type="molecule type" value="Genomic_DNA"/>
</dbReference>
<dbReference type="PANTHER" id="PTHR13258">
    <property type="entry name" value="SYNDETIN"/>
    <property type="match status" value="1"/>
</dbReference>
<evidence type="ECO:0000259" key="1">
    <source>
        <dbReference type="Pfam" id="PF10474"/>
    </source>
</evidence>
<dbReference type="STRING" id="3818.A0A445BGY4"/>
<feature type="domain" description="Syndetin C-terminal" evidence="1">
    <location>
        <begin position="2"/>
        <end position="74"/>
    </location>
</feature>
<dbReference type="GO" id="GO:0005829">
    <property type="term" value="C:cytosol"/>
    <property type="evidence" value="ECO:0007669"/>
    <property type="project" value="GOC"/>
</dbReference>
<dbReference type="PANTHER" id="PTHR13258:SF0">
    <property type="entry name" value="SYNDETIN"/>
    <property type="match status" value="1"/>
</dbReference>
<dbReference type="InterPro" id="IPR019514">
    <property type="entry name" value="Syndetin_C"/>
</dbReference>
<dbReference type="GO" id="GO:0042147">
    <property type="term" value="P:retrograde transport, endosome to Golgi"/>
    <property type="evidence" value="ECO:0007669"/>
    <property type="project" value="InterPro"/>
</dbReference>
<dbReference type="GO" id="GO:1990745">
    <property type="term" value="C:EARP complex"/>
    <property type="evidence" value="ECO:0007669"/>
    <property type="project" value="InterPro"/>
</dbReference>
<dbReference type="InterPro" id="IPR040047">
    <property type="entry name" value="VPS50"/>
</dbReference>
<dbReference type="Pfam" id="PF10474">
    <property type="entry name" value="Syndetin_C"/>
    <property type="match status" value="1"/>
</dbReference>
<gene>
    <name evidence="2" type="ORF">Ahy_A09g042806</name>
</gene>
<organism evidence="2 3">
    <name type="scientific">Arachis hypogaea</name>
    <name type="common">Peanut</name>
    <dbReference type="NCBI Taxonomy" id="3818"/>
    <lineage>
        <taxon>Eukaryota</taxon>
        <taxon>Viridiplantae</taxon>
        <taxon>Streptophyta</taxon>
        <taxon>Embryophyta</taxon>
        <taxon>Tracheophyta</taxon>
        <taxon>Spermatophyta</taxon>
        <taxon>Magnoliopsida</taxon>
        <taxon>eudicotyledons</taxon>
        <taxon>Gunneridae</taxon>
        <taxon>Pentapetalae</taxon>
        <taxon>rosids</taxon>
        <taxon>fabids</taxon>
        <taxon>Fabales</taxon>
        <taxon>Fabaceae</taxon>
        <taxon>Papilionoideae</taxon>
        <taxon>50 kb inversion clade</taxon>
        <taxon>dalbergioids sensu lato</taxon>
        <taxon>Dalbergieae</taxon>
        <taxon>Pterocarpus clade</taxon>
        <taxon>Arachis</taxon>
    </lineage>
</organism>
<keyword evidence="3" id="KW-1185">Reference proteome</keyword>
<evidence type="ECO:0000313" key="2">
    <source>
        <dbReference type="EMBL" id="RYR37891.1"/>
    </source>
</evidence>
<dbReference type="GO" id="GO:0000149">
    <property type="term" value="F:SNARE binding"/>
    <property type="evidence" value="ECO:0007669"/>
    <property type="project" value="TreeGrafter"/>
</dbReference>
<protein>
    <recommendedName>
        <fullName evidence="1">Syndetin C-terminal domain-containing protein</fullName>
    </recommendedName>
</protein>
<accession>A0A445BGY4</accession>